<name>A0A167AE90_METRR</name>
<dbReference type="AlphaFoldDB" id="A0A167AE90"/>
<reference evidence="1 2" key="1">
    <citation type="journal article" date="2016" name="Genome Biol. Evol.">
        <title>Divergent and convergent evolution of fungal pathogenicity.</title>
        <authorList>
            <person name="Shang Y."/>
            <person name="Xiao G."/>
            <person name="Zheng P."/>
            <person name="Cen K."/>
            <person name="Zhan S."/>
            <person name="Wang C."/>
        </authorList>
    </citation>
    <scope>NUCLEOTIDE SEQUENCE [LARGE SCALE GENOMIC DNA]</scope>
    <source>
        <strain evidence="1 2">RCEF 4871</strain>
    </source>
</reference>
<protein>
    <submittedName>
        <fullName evidence="1">Uncharacterized protein</fullName>
    </submittedName>
</protein>
<dbReference type="Proteomes" id="UP000243498">
    <property type="component" value="Unassembled WGS sequence"/>
</dbReference>
<gene>
    <name evidence="1" type="ORF">NOR_06475</name>
</gene>
<comment type="caution">
    <text evidence="1">The sequence shown here is derived from an EMBL/GenBank/DDBJ whole genome shotgun (WGS) entry which is preliminary data.</text>
</comment>
<evidence type="ECO:0000313" key="1">
    <source>
        <dbReference type="EMBL" id="OAA38822.1"/>
    </source>
</evidence>
<dbReference type="OrthoDB" id="5327951at2759"/>
<sequence length="179" mass="20350">MDDVVVEAEQRQQLREVADHMLDIYRTLARMKYIEYDWIVQGPYGISNLVSIYRGFGLHDPVIYLYSILPYIDNGSLEGVDFYGGGETADFRREEDVEQGRNPTRDHCIWVLTQDAVGSVDPILNDLALCQLGLDKQLGSSSDAHVSSDKWGDPDDEDEKCAYERMYHRPACATSTSYI</sequence>
<organism evidence="1 2">
    <name type="scientific">Metarhizium rileyi (strain RCEF 4871)</name>
    <name type="common">Nomuraea rileyi</name>
    <dbReference type="NCBI Taxonomy" id="1649241"/>
    <lineage>
        <taxon>Eukaryota</taxon>
        <taxon>Fungi</taxon>
        <taxon>Dikarya</taxon>
        <taxon>Ascomycota</taxon>
        <taxon>Pezizomycotina</taxon>
        <taxon>Sordariomycetes</taxon>
        <taxon>Hypocreomycetidae</taxon>
        <taxon>Hypocreales</taxon>
        <taxon>Clavicipitaceae</taxon>
        <taxon>Metarhizium</taxon>
    </lineage>
</organism>
<evidence type="ECO:0000313" key="2">
    <source>
        <dbReference type="Proteomes" id="UP000243498"/>
    </source>
</evidence>
<dbReference type="EMBL" id="AZHC01000024">
    <property type="protein sequence ID" value="OAA38822.1"/>
    <property type="molecule type" value="Genomic_DNA"/>
</dbReference>
<keyword evidence="2" id="KW-1185">Reference proteome</keyword>
<accession>A0A167AE90</accession>
<proteinExistence type="predicted"/>